<dbReference type="OMA" id="RHVYENI"/>
<dbReference type="GO" id="GO:0043531">
    <property type="term" value="F:ADP binding"/>
    <property type="evidence" value="ECO:0007669"/>
    <property type="project" value="InterPro"/>
</dbReference>
<dbReference type="InterPro" id="IPR000157">
    <property type="entry name" value="TIR_dom"/>
</dbReference>
<dbReference type="PROSITE" id="PS50104">
    <property type="entry name" value="TIR"/>
    <property type="match status" value="1"/>
</dbReference>
<dbReference type="InterPro" id="IPR027417">
    <property type="entry name" value="P-loop_NTPase"/>
</dbReference>
<evidence type="ECO:0000313" key="4">
    <source>
        <dbReference type="Proteomes" id="UP000327085"/>
    </source>
</evidence>
<evidence type="ECO:0000259" key="2">
    <source>
        <dbReference type="PROSITE" id="PS50104"/>
    </source>
</evidence>
<dbReference type="EMBL" id="CABIKO010000110">
    <property type="protein sequence ID" value="VVA26656.1"/>
    <property type="molecule type" value="Genomic_DNA"/>
</dbReference>
<dbReference type="GO" id="GO:0006952">
    <property type="term" value="P:defense response"/>
    <property type="evidence" value="ECO:0007669"/>
    <property type="project" value="InterPro"/>
</dbReference>
<dbReference type="InterPro" id="IPR002182">
    <property type="entry name" value="NB-ARC"/>
</dbReference>
<dbReference type="PANTHER" id="PTHR11017">
    <property type="entry name" value="LEUCINE-RICH REPEAT-CONTAINING PROTEIN"/>
    <property type="match status" value="1"/>
</dbReference>
<dbReference type="GO" id="GO:0007165">
    <property type="term" value="P:signal transduction"/>
    <property type="evidence" value="ECO:0007669"/>
    <property type="project" value="InterPro"/>
</dbReference>
<dbReference type="Pfam" id="PF00931">
    <property type="entry name" value="NB-ARC"/>
    <property type="match status" value="1"/>
</dbReference>
<dbReference type="SMART" id="SM00255">
    <property type="entry name" value="TIR"/>
    <property type="match status" value="1"/>
</dbReference>
<dbReference type="Gene3D" id="1.10.8.430">
    <property type="entry name" value="Helical domain of apoptotic protease-activating factors"/>
    <property type="match status" value="1"/>
</dbReference>
<gene>
    <name evidence="3" type="ORF">ALMOND_2B030336</name>
</gene>
<evidence type="ECO:0000256" key="1">
    <source>
        <dbReference type="ARBA" id="ARBA00023027"/>
    </source>
</evidence>
<dbReference type="InterPro" id="IPR044974">
    <property type="entry name" value="Disease_R_plants"/>
</dbReference>
<feature type="non-terminal residue" evidence="3">
    <location>
        <position position="461"/>
    </location>
</feature>
<accession>A0A5E4FFF3</accession>
<dbReference type="InParanoid" id="A0A5E4FFF3"/>
<dbReference type="Gene3D" id="3.40.50.300">
    <property type="entry name" value="P-loop containing nucleotide triphosphate hydrolases"/>
    <property type="match status" value="1"/>
</dbReference>
<reference evidence="4" key="1">
    <citation type="journal article" date="2020" name="Plant J.">
        <title>Transposons played a major role in the diversification between the closely related almond and peach genomes: results from the almond genome sequence.</title>
        <authorList>
            <person name="Alioto T."/>
            <person name="Alexiou K.G."/>
            <person name="Bardil A."/>
            <person name="Barteri F."/>
            <person name="Castanera R."/>
            <person name="Cruz F."/>
            <person name="Dhingra A."/>
            <person name="Duval H."/>
            <person name="Fernandez I Marti A."/>
            <person name="Frias L."/>
            <person name="Galan B."/>
            <person name="Garcia J.L."/>
            <person name="Howad W."/>
            <person name="Gomez-Garrido J."/>
            <person name="Gut M."/>
            <person name="Julca I."/>
            <person name="Morata J."/>
            <person name="Puigdomenech P."/>
            <person name="Ribeca P."/>
            <person name="Rubio Cabetas M.J."/>
            <person name="Vlasova A."/>
            <person name="Wirthensohn M."/>
            <person name="Garcia-Mas J."/>
            <person name="Gabaldon T."/>
            <person name="Casacuberta J.M."/>
            <person name="Arus P."/>
        </authorList>
    </citation>
    <scope>NUCLEOTIDE SEQUENCE [LARGE SCALE GENOMIC DNA]</scope>
    <source>
        <strain evidence="4">cv. Texas</strain>
    </source>
</reference>
<dbReference type="InterPro" id="IPR035897">
    <property type="entry name" value="Toll_tir_struct_dom_sf"/>
</dbReference>
<keyword evidence="1" id="KW-0520">NAD</keyword>
<dbReference type="FunFam" id="3.40.50.10140:FF:000007">
    <property type="entry name" value="Disease resistance protein (TIR-NBS-LRR class)"/>
    <property type="match status" value="1"/>
</dbReference>
<dbReference type="InterPro" id="IPR042197">
    <property type="entry name" value="Apaf_helical"/>
</dbReference>
<feature type="domain" description="TIR" evidence="2">
    <location>
        <begin position="21"/>
        <end position="188"/>
    </location>
</feature>
<dbReference type="Pfam" id="PF01582">
    <property type="entry name" value="TIR"/>
    <property type="match status" value="1"/>
</dbReference>
<dbReference type="Gene3D" id="3.40.50.10140">
    <property type="entry name" value="Toll/interleukin-1 receptor homology (TIR) domain"/>
    <property type="match status" value="1"/>
</dbReference>
<organism evidence="3 4">
    <name type="scientific">Prunus dulcis</name>
    <name type="common">Almond</name>
    <name type="synonym">Amygdalus dulcis</name>
    <dbReference type="NCBI Taxonomy" id="3755"/>
    <lineage>
        <taxon>Eukaryota</taxon>
        <taxon>Viridiplantae</taxon>
        <taxon>Streptophyta</taxon>
        <taxon>Embryophyta</taxon>
        <taxon>Tracheophyta</taxon>
        <taxon>Spermatophyta</taxon>
        <taxon>Magnoliopsida</taxon>
        <taxon>eudicotyledons</taxon>
        <taxon>Gunneridae</taxon>
        <taxon>Pentapetalae</taxon>
        <taxon>rosids</taxon>
        <taxon>fabids</taxon>
        <taxon>Rosales</taxon>
        <taxon>Rosaceae</taxon>
        <taxon>Amygdaloideae</taxon>
        <taxon>Amygdaleae</taxon>
        <taxon>Prunus</taxon>
    </lineage>
</organism>
<dbReference type="AlphaFoldDB" id="A0A5E4FFF3"/>
<proteinExistence type="predicted"/>
<dbReference type="Gramene" id="VVA26656">
    <property type="protein sequence ID" value="VVA26656"/>
    <property type="gene ID" value="Prudul26B030336"/>
</dbReference>
<dbReference type="Proteomes" id="UP000327085">
    <property type="component" value="Chromosome 8"/>
</dbReference>
<dbReference type="SUPFAM" id="SSF52200">
    <property type="entry name" value="Toll/Interleukin receptor TIR domain"/>
    <property type="match status" value="1"/>
</dbReference>
<sequence length="461" mass="52361">MDSNITTELVASSPSPSTNSWKYHVFLSFRGEDTRYSFTDHLHSSLLSRGINTFRDDDQLERGQDISREVYQAIKESRISIILFSENYASSTRCLEELAKIIEFKNSQDQIVIPVYYKVDPANVKKQMGAIGEAFAHHENKFKENLEMVERWRAALTDAANLPGMNFNNYDRESKFIHEVTGMILQKLNRAYLAYGTNYPVEIDSRIREMNDLLGVGVADVRMVGICGTGGMGKTTLAKAVYNSVAHKFEGSCFLGKVREKSQLRGLVKLQKTLLHDILRVKISSLTNADLGVDIIRRRLGHKRVLLIIDDVDQLKQLEYLAGSSDWFGVGSRIIITTRDQHLLHAHGVEFTYQVKELESDEALELFSSNAFPTSRLPDDYQELARRFVGYAQGNPLALTATGSLLYRKSIAEWHSILERYERAPASNIHEILKITKKELDHHIKRPKENVLITNVEDHAG</sequence>
<protein>
    <submittedName>
        <fullName evidence="3">PREDICTED: TMV resistance</fullName>
    </submittedName>
</protein>
<dbReference type="PANTHER" id="PTHR11017:SF570">
    <property type="entry name" value="DISEASE RESISTANCE PROTEIN (TIR-NBS CLASS)-RELATED"/>
    <property type="match status" value="1"/>
</dbReference>
<dbReference type="PRINTS" id="PR00364">
    <property type="entry name" value="DISEASERSIST"/>
</dbReference>
<evidence type="ECO:0000313" key="3">
    <source>
        <dbReference type="EMBL" id="VVA26656.1"/>
    </source>
</evidence>
<name>A0A5E4FFF3_PRUDU</name>
<dbReference type="SUPFAM" id="SSF52540">
    <property type="entry name" value="P-loop containing nucleoside triphosphate hydrolases"/>
    <property type="match status" value="1"/>
</dbReference>